<dbReference type="AlphaFoldDB" id="A0A0L8HR95"/>
<reference evidence="1" key="1">
    <citation type="submission" date="2015-07" db="EMBL/GenBank/DDBJ databases">
        <title>MeaNS - Measles Nucleotide Surveillance Program.</title>
        <authorList>
            <person name="Tran T."/>
            <person name="Druce J."/>
        </authorList>
    </citation>
    <scope>NUCLEOTIDE SEQUENCE</scope>
    <source>
        <strain evidence="1">UCB-OBI-ISO-001</strain>
        <tissue evidence="1">Gonad</tissue>
    </source>
</reference>
<sequence>MKKQNVYKRNAHMKEKECVGGRREKQIGGRYMSLQMPYGCKKISIQLYLRKKKLL</sequence>
<name>A0A0L8HR95_OCTBM</name>
<organism evidence="1">
    <name type="scientific">Octopus bimaculoides</name>
    <name type="common">California two-spotted octopus</name>
    <dbReference type="NCBI Taxonomy" id="37653"/>
    <lineage>
        <taxon>Eukaryota</taxon>
        <taxon>Metazoa</taxon>
        <taxon>Spiralia</taxon>
        <taxon>Lophotrochozoa</taxon>
        <taxon>Mollusca</taxon>
        <taxon>Cephalopoda</taxon>
        <taxon>Coleoidea</taxon>
        <taxon>Octopodiformes</taxon>
        <taxon>Octopoda</taxon>
        <taxon>Incirrata</taxon>
        <taxon>Octopodidae</taxon>
        <taxon>Octopus</taxon>
    </lineage>
</organism>
<gene>
    <name evidence="1" type="ORF">OCBIM_22008267mg</name>
</gene>
<protein>
    <submittedName>
        <fullName evidence="1">Uncharacterized protein</fullName>
    </submittedName>
</protein>
<accession>A0A0L8HR95</accession>
<dbReference type="EMBL" id="KQ417492">
    <property type="protein sequence ID" value="KOF91712.1"/>
    <property type="molecule type" value="Genomic_DNA"/>
</dbReference>
<proteinExistence type="predicted"/>
<evidence type="ECO:0000313" key="1">
    <source>
        <dbReference type="EMBL" id="KOF91712.1"/>
    </source>
</evidence>